<feature type="transmembrane region" description="Helical" evidence="1">
    <location>
        <begin position="83"/>
        <end position="106"/>
    </location>
</feature>
<proteinExistence type="predicted"/>
<dbReference type="KEGG" id="agh:M3I41_02560"/>
<dbReference type="EMBL" id="CP097095">
    <property type="protein sequence ID" value="UQF80179.1"/>
    <property type="molecule type" value="Genomic_DNA"/>
</dbReference>
<feature type="transmembrane region" description="Helical" evidence="1">
    <location>
        <begin position="441"/>
        <end position="457"/>
    </location>
</feature>
<evidence type="ECO:0000313" key="2">
    <source>
        <dbReference type="EMBL" id="UQF80179.1"/>
    </source>
</evidence>
<keyword evidence="1" id="KW-1133">Transmembrane helix</keyword>
<evidence type="ECO:0008006" key="4">
    <source>
        <dbReference type="Google" id="ProtNLM"/>
    </source>
</evidence>
<feature type="transmembrane region" description="Helical" evidence="1">
    <location>
        <begin position="127"/>
        <end position="149"/>
    </location>
</feature>
<name>A0A9E7ANF0_9ACTO</name>
<organism evidence="2 3">
    <name type="scientific">Actinomyces graevenitzii</name>
    <dbReference type="NCBI Taxonomy" id="55565"/>
    <lineage>
        <taxon>Bacteria</taxon>
        <taxon>Bacillati</taxon>
        <taxon>Actinomycetota</taxon>
        <taxon>Actinomycetes</taxon>
        <taxon>Actinomycetales</taxon>
        <taxon>Actinomycetaceae</taxon>
        <taxon>Actinomyces</taxon>
    </lineage>
</organism>
<dbReference type="Proteomes" id="UP000830236">
    <property type="component" value="Chromosome"/>
</dbReference>
<feature type="transmembrane region" description="Helical" evidence="1">
    <location>
        <begin position="311"/>
        <end position="328"/>
    </location>
</feature>
<feature type="transmembrane region" description="Helical" evidence="1">
    <location>
        <begin position="271"/>
        <end position="291"/>
    </location>
</feature>
<feature type="transmembrane region" description="Helical" evidence="1">
    <location>
        <begin position="334"/>
        <end position="352"/>
    </location>
</feature>
<keyword evidence="1" id="KW-0472">Membrane</keyword>
<feature type="transmembrane region" description="Helical" evidence="1">
    <location>
        <begin position="359"/>
        <end position="378"/>
    </location>
</feature>
<feature type="transmembrane region" description="Helical" evidence="1">
    <location>
        <begin position="415"/>
        <end position="434"/>
    </location>
</feature>
<accession>A0A9E7ANF0</accession>
<feature type="transmembrane region" description="Helical" evidence="1">
    <location>
        <begin position="509"/>
        <end position="527"/>
    </location>
</feature>
<protein>
    <recommendedName>
        <fullName evidence="4">Beta-carotene 15,15'-monooxygenase</fullName>
    </recommendedName>
</protein>
<dbReference type="InterPro" id="IPR046671">
    <property type="entry name" value="DUF6541"/>
</dbReference>
<feature type="transmembrane region" description="Helical" evidence="1">
    <location>
        <begin position="247"/>
        <end position="265"/>
    </location>
</feature>
<feature type="transmembrane region" description="Helical" evidence="1">
    <location>
        <begin position="214"/>
        <end position="235"/>
    </location>
</feature>
<reference evidence="2" key="1">
    <citation type="submission" date="2022-05" db="EMBL/GenBank/DDBJ databases">
        <title>Using nanopore sequencing to obtain complete genomes from saliva samples.</title>
        <authorList>
            <person name="Baker J.L."/>
        </authorList>
    </citation>
    <scope>NUCLEOTIDE SEQUENCE</scope>
    <source>
        <strain evidence="2">JCVI-JB-Ag32</strain>
    </source>
</reference>
<keyword evidence="1" id="KW-0812">Transmembrane</keyword>
<sequence length="685" mass="72465">MLTVIGSAVCFAALIMLPGLGLARLTGWREASALSMSVPLGLGVASLAQVGCAAAGIHWYRPFSQLTGLGWLSRVPVLGALPAGYWLIFLATAAAAIVSRGTWLFAPKRACVGKIRTRLANASVANASVLSALVAVALVATTTLALFAFGLPDWGAPAQAFDSVFHQSAVMAIRNAGNTSPFGGLNSLYFTDKSAYYPTLWHCLVALIPGNGSVASLAAVYACLGLLWPCVLLGLVQSAFTRPRPWASAALVVAGCLATGLGWTAMTSLAVWPYGLSLLTLPGALLALAALGQRLQLPGLLPGTIKGPKTWWPLVFSCLLGTFGALMAHGTAAFNMAVLMAPTLAVWIWLALRALPRKLVFSLLGLTAALVAGGAWVMRATLSAMAAFERPGGIGLVGLLQSLTDRGMYGPTANANVLAAPLVATAVLIGAWQAYKQRRKLLLGTWALVLVLIALTDGPNWVGRLVAAPWYTQKSRLQPLAILLCLLLIAGAIEWLLAKGKKVFLRRPLAATLALVLLGAGGVVGTANGHIRQVQGVYLSGHIDYGTILSDDARILLQRSATHMGPGDKLIGAPSRGETYAWPLANVRVMYATRAEPSQTSAEAKILKAYLYFGPGSRSCQLLRSYGVTHYLTEDAHSNLWPYRAGPLADGRAPLRWDNSLVRWPTDTMELVDQQGGAYLYKLRC</sequence>
<dbReference type="AlphaFoldDB" id="A0A9E7ANF0"/>
<gene>
    <name evidence="2" type="ORF">M3I41_02560</name>
</gene>
<dbReference type="Pfam" id="PF20176">
    <property type="entry name" value="DUF6541"/>
    <property type="match status" value="1"/>
</dbReference>
<evidence type="ECO:0000256" key="1">
    <source>
        <dbReference type="SAM" id="Phobius"/>
    </source>
</evidence>
<evidence type="ECO:0000313" key="3">
    <source>
        <dbReference type="Proteomes" id="UP000830236"/>
    </source>
</evidence>
<feature type="transmembrane region" description="Helical" evidence="1">
    <location>
        <begin position="477"/>
        <end position="497"/>
    </location>
</feature>